<feature type="region of interest" description="Disordered" evidence="1">
    <location>
        <begin position="1"/>
        <end position="66"/>
    </location>
</feature>
<feature type="compositionally biased region" description="Polar residues" evidence="1">
    <location>
        <begin position="27"/>
        <end position="37"/>
    </location>
</feature>
<dbReference type="EMBL" id="JASJQH010006878">
    <property type="protein sequence ID" value="KAK9729623.1"/>
    <property type="molecule type" value="Genomic_DNA"/>
</dbReference>
<protein>
    <submittedName>
        <fullName evidence="2">Uncharacterized protein</fullName>
    </submittedName>
</protein>
<evidence type="ECO:0000256" key="1">
    <source>
        <dbReference type="SAM" id="MobiDB-lite"/>
    </source>
</evidence>
<gene>
    <name evidence="2" type="ORF">K7432_000141</name>
</gene>
<reference evidence="2 3" key="1">
    <citation type="submission" date="2023-04" db="EMBL/GenBank/DDBJ databases">
        <title>Genome of Basidiobolus ranarum AG-B5.</title>
        <authorList>
            <person name="Stajich J.E."/>
            <person name="Carter-House D."/>
            <person name="Gryganskyi A."/>
        </authorList>
    </citation>
    <scope>NUCLEOTIDE SEQUENCE [LARGE SCALE GENOMIC DNA]</scope>
    <source>
        <strain evidence="2 3">AG-B5</strain>
    </source>
</reference>
<keyword evidence="3" id="KW-1185">Reference proteome</keyword>
<organism evidence="2 3">
    <name type="scientific">Basidiobolus ranarum</name>
    <dbReference type="NCBI Taxonomy" id="34480"/>
    <lineage>
        <taxon>Eukaryota</taxon>
        <taxon>Fungi</taxon>
        <taxon>Fungi incertae sedis</taxon>
        <taxon>Zoopagomycota</taxon>
        <taxon>Entomophthoromycotina</taxon>
        <taxon>Basidiobolomycetes</taxon>
        <taxon>Basidiobolales</taxon>
        <taxon>Basidiobolaceae</taxon>
        <taxon>Basidiobolus</taxon>
    </lineage>
</organism>
<evidence type="ECO:0000313" key="3">
    <source>
        <dbReference type="Proteomes" id="UP001479436"/>
    </source>
</evidence>
<accession>A0ABR2WBM1</accession>
<name>A0ABR2WBM1_9FUNG</name>
<dbReference type="Proteomes" id="UP001479436">
    <property type="component" value="Unassembled WGS sequence"/>
</dbReference>
<sequence length="66" mass="6784">MPNKQPPSSDGRDEGTTTAPGGKHPSASASKSTSRPAHTNDKPPNANQVGSSGRSNVQKGEKEQSN</sequence>
<evidence type="ECO:0000313" key="2">
    <source>
        <dbReference type="EMBL" id="KAK9729623.1"/>
    </source>
</evidence>
<proteinExistence type="predicted"/>
<comment type="caution">
    <text evidence="2">The sequence shown here is derived from an EMBL/GenBank/DDBJ whole genome shotgun (WGS) entry which is preliminary data.</text>
</comment>
<feature type="compositionally biased region" description="Polar residues" evidence="1">
    <location>
        <begin position="45"/>
        <end position="58"/>
    </location>
</feature>